<reference evidence="3" key="1">
    <citation type="submission" date="2025-08" db="UniProtKB">
        <authorList>
            <consortium name="RefSeq"/>
        </authorList>
    </citation>
    <scope>IDENTIFICATION</scope>
    <source>
        <tissue evidence="3">Spleen</tissue>
    </source>
</reference>
<dbReference type="InParanoid" id="A0A6J3S3R0"/>
<protein>
    <submittedName>
        <fullName evidence="3">Uncharacterized protein C3orf22 homolog isoform X1</fullName>
    </submittedName>
</protein>
<name>A0A6J3S3R0_TURTR</name>
<dbReference type="Proteomes" id="UP000245320">
    <property type="component" value="Chromosome 10"/>
</dbReference>
<organism evidence="2 3">
    <name type="scientific">Tursiops truncatus</name>
    <name type="common">Atlantic bottle-nosed dolphin</name>
    <name type="synonym">Delphinus truncatus</name>
    <dbReference type="NCBI Taxonomy" id="9739"/>
    <lineage>
        <taxon>Eukaryota</taxon>
        <taxon>Metazoa</taxon>
        <taxon>Chordata</taxon>
        <taxon>Craniata</taxon>
        <taxon>Vertebrata</taxon>
        <taxon>Euteleostomi</taxon>
        <taxon>Mammalia</taxon>
        <taxon>Eutheria</taxon>
        <taxon>Laurasiatheria</taxon>
        <taxon>Artiodactyla</taxon>
        <taxon>Whippomorpha</taxon>
        <taxon>Cetacea</taxon>
        <taxon>Odontoceti</taxon>
        <taxon>Delphinidae</taxon>
        <taxon>Tursiops</taxon>
    </lineage>
</organism>
<proteinExistence type="predicted"/>
<feature type="region of interest" description="Disordered" evidence="1">
    <location>
        <begin position="205"/>
        <end position="289"/>
    </location>
</feature>
<accession>A0A6J3S3R0</accession>
<keyword evidence="2" id="KW-1185">Reference proteome</keyword>
<gene>
    <name evidence="3" type="primary">C10H3orf22</name>
</gene>
<dbReference type="AlphaFoldDB" id="A0A6J3S3R0"/>
<feature type="region of interest" description="Disordered" evidence="1">
    <location>
        <begin position="85"/>
        <end position="118"/>
    </location>
</feature>
<feature type="compositionally biased region" description="Polar residues" evidence="1">
    <location>
        <begin position="279"/>
        <end position="289"/>
    </location>
</feature>
<dbReference type="CTD" id="103349163"/>
<evidence type="ECO:0000313" key="3">
    <source>
        <dbReference type="RefSeq" id="XP_033721473.1"/>
    </source>
</evidence>
<feature type="compositionally biased region" description="Polar residues" evidence="1">
    <location>
        <begin position="85"/>
        <end position="94"/>
    </location>
</feature>
<evidence type="ECO:0000313" key="2">
    <source>
        <dbReference type="Proteomes" id="UP000245320"/>
    </source>
</evidence>
<evidence type="ECO:0000256" key="1">
    <source>
        <dbReference type="SAM" id="MobiDB-lite"/>
    </source>
</evidence>
<dbReference type="RefSeq" id="XP_033721473.1">
    <property type="nucleotide sequence ID" value="XM_033865582.1"/>
</dbReference>
<sequence length="300" mass="30847">MWPRASLSPSLNQGLPPAPQGRGCRGLSPQGFGEQLPPQPSVVLLPSSLLPLPRYGPWPPPRTWCPCPSAGPVSLSQRGSVSIYTAPSRQSSGQPGHKSVQAGAGSHQMPSCPHGTVSASRAGTQVTRRCSVVLSVPAGVCVSQTCAPSGHSVWSLQVPPLVRGCLPVSLRHSRTEIGGPLAAACCRGWHRAHWSFCPPRGTGLQRAWPQSTAGDPRSQPAPRFALPQPSIPSQTEASCGCGPTAAGPRGSSGFPVAGGGGRDGASVRLPGPGRRASAGDSSSCRQASWSPRPCIQTLGV</sequence>
<feature type="region of interest" description="Disordered" evidence="1">
    <location>
        <begin position="1"/>
        <end position="40"/>
    </location>
</feature>